<dbReference type="EMBL" id="CM032182">
    <property type="protein sequence ID" value="KAG7097539.1"/>
    <property type="molecule type" value="Genomic_DNA"/>
</dbReference>
<feature type="compositionally biased region" description="Polar residues" evidence="5">
    <location>
        <begin position="1"/>
        <end position="12"/>
    </location>
</feature>
<evidence type="ECO:0000313" key="7">
    <source>
        <dbReference type="EMBL" id="KAG7097539.1"/>
    </source>
</evidence>
<dbReference type="AlphaFoldDB" id="A0A9P7UZG6"/>
<dbReference type="InterPro" id="IPR027417">
    <property type="entry name" value="P-loop_NTPase"/>
</dbReference>
<dbReference type="OrthoDB" id="10254973at2759"/>
<feature type="compositionally biased region" description="Polar residues" evidence="5">
    <location>
        <begin position="24"/>
        <end position="40"/>
    </location>
</feature>
<gene>
    <name evidence="7" type="ORF">E1B28_004878</name>
</gene>
<evidence type="ECO:0000256" key="2">
    <source>
        <dbReference type="ARBA" id="ARBA00018687"/>
    </source>
</evidence>
<feature type="domain" description="Rad50/SbcC-type AAA" evidence="6">
    <location>
        <begin position="125"/>
        <end position="329"/>
    </location>
</feature>
<dbReference type="InterPro" id="IPR038729">
    <property type="entry name" value="Rad50/SbcC_AAA"/>
</dbReference>
<dbReference type="GO" id="GO:0030915">
    <property type="term" value="C:Smc5-Smc6 complex"/>
    <property type="evidence" value="ECO:0007669"/>
    <property type="project" value="TreeGrafter"/>
</dbReference>
<evidence type="ECO:0000313" key="8">
    <source>
        <dbReference type="Proteomes" id="UP001049176"/>
    </source>
</evidence>
<keyword evidence="3 4" id="KW-0175">Coiled coil</keyword>
<dbReference type="Gene3D" id="3.40.50.300">
    <property type="entry name" value="P-loop containing nucleotide triphosphate hydrolases"/>
    <property type="match status" value="2"/>
</dbReference>
<sequence>MARQVRSSTASDDSLKENRDVRRTSSQNGVKITNVKSGSSGKAKRTSTVQQDEEEDEEDEHNQTQEDGDGDAEGEEDGEGSPKGRKRTRLNTDGDSRPSMVAKDEPVVKTLPRDTDGYIPGQIVRIQLKNFLTYDYANFHCGPYLNMIIGPNGTGKSSIACAIALGLNWPPSILGRAENIFSFVKNDQDEGYIEIELKGPKGRPNLVVRRNLTSKSKANSFTLNGKPCTAKEISAQMAQLNVQISNLCTFLPQDKVSSFAMMNSQQLLKETQRAAGNRDLTLWHENLIRAGNEHRSMIQTIKDEEGRLQQMRERNEAIEKEVERYQERKRIEEHIEILDLFIPSVKYNELRDNFTIAKERQRKLFRKVAKLEARNAPVRNLLNSIKEKIRSHERDRTRGQAATQDKFKQMQRKWKENTTLEIEADKLNSQIEGLEVEEQRRANRIKQMESKLAEFEEDYRKEVKTENLEDLLAELKQVNNKRREVEDRIRELSPQQETIFTGQSLAKMTITGLQDRLKQLDSEDGRKLAHLRRWDSDCHDTVMWIRRNREKFKMDIIEPPYLSLTVKDQRYAAAVEACFGSLQLRTFVAQCREDYDLLNNSINEENSALGRKVRVATWFRDHDQIQLVPPPMTPEEMREMGFEGYAIDIVDCPEGLRTYLKAELQLHRVAISLSQSIDVEKAMDLVARPLPSWPGGANFITGSILHQVTRSRYGRHARSNATVNIAPARNLSAQAGESFDIEQKRKIESDIQEQQIKLKDLEEEHQKVAEQRRALDLEHTEQQREKAALDRRKDAIREERMRKEALRPKIDRLKVQLRNEKDKPTADAERKRVRREMAKIAKRRTSLANEHLNLARDVIAEQTAATRAGLENMQLEANKAVLEQLCQKKDEKHRKTLDEFHEADAEYTRIKAESKVALEIARDAHEQAKEEHKQLYKETEAKRAAYKAALKEAQRNGTEPPSDEGIDLRTVDDLEAALEEQHAQLELITKTNSGVVEQYEKRKRDIEQSEGILEKKNRDAQAVEKTINSTKSKWLPALQELVDNIGEKFSAAFERIGCAGEIRIREDDDYDRWAIDILVKFRDHEKLSILTGQRQSGGERSLTTILYLMSLTEEARTPFSLVDEINQGMDQRAERVVHNSMVEVTCKDTAGQYFLITPKLLPDLNYHERMKVLCVANGEWLPEETGMGNLKSLIEGYVHHKRGDTSKSH</sequence>
<evidence type="ECO:0000256" key="3">
    <source>
        <dbReference type="ARBA" id="ARBA00023054"/>
    </source>
</evidence>
<evidence type="ECO:0000256" key="4">
    <source>
        <dbReference type="SAM" id="Coils"/>
    </source>
</evidence>
<comment type="similarity">
    <text evidence="1">Belongs to the SMC family. SMC5 subfamily.</text>
</comment>
<feature type="compositionally biased region" description="Acidic residues" evidence="5">
    <location>
        <begin position="51"/>
        <end position="79"/>
    </location>
</feature>
<feature type="coiled-coil region" evidence="4">
    <location>
        <begin position="830"/>
        <end position="1033"/>
    </location>
</feature>
<reference evidence="7" key="1">
    <citation type="journal article" date="2021" name="Genome Biol. Evol.">
        <title>The assembled and annotated genome of the fairy-ring fungus Marasmius oreades.</title>
        <authorList>
            <person name="Hiltunen M."/>
            <person name="Ament-Velasquez S.L."/>
            <person name="Johannesson H."/>
        </authorList>
    </citation>
    <scope>NUCLEOTIDE SEQUENCE</scope>
    <source>
        <strain evidence="7">03SP1</strain>
    </source>
</reference>
<organism evidence="7 8">
    <name type="scientific">Marasmius oreades</name>
    <name type="common">fairy-ring Marasmius</name>
    <dbReference type="NCBI Taxonomy" id="181124"/>
    <lineage>
        <taxon>Eukaryota</taxon>
        <taxon>Fungi</taxon>
        <taxon>Dikarya</taxon>
        <taxon>Basidiomycota</taxon>
        <taxon>Agaricomycotina</taxon>
        <taxon>Agaricomycetes</taxon>
        <taxon>Agaricomycetidae</taxon>
        <taxon>Agaricales</taxon>
        <taxon>Marasmiineae</taxon>
        <taxon>Marasmiaceae</taxon>
        <taxon>Marasmius</taxon>
    </lineage>
</organism>
<comment type="caution">
    <text evidence="7">The sequence shown here is derived from an EMBL/GenBank/DDBJ whole genome shotgun (WGS) entry which is preliminary data.</text>
</comment>
<dbReference type="KEGG" id="more:E1B28_004878"/>
<dbReference type="RefSeq" id="XP_043014009.1">
    <property type="nucleotide sequence ID" value="XM_043149403.1"/>
</dbReference>
<evidence type="ECO:0000256" key="1">
    <source>
        <dbReference type="ARBA" id="ARBA00010171"/>
    </source>
</evidence>
<dbReference type="Pfam" id="PF13476">
    <property type="entry name" value="AAA_23"/>
    <property type="match status" value="1"/>
</dbReference>
<dbReference type="Proteomes" id="UP001049176">
    <property type="component" value="Chromosome 2"/>
</dbReference>
<dbReference type="GeneID" id="66073954"/>
<feature type="coiled-coil region" evidence="4">
    <location>
        <begin position="294"/>
        <end position="335"/>
    </location>
</feature>
<feature type="region of interest" description="Disordered" evidence="5">
    <location>
        <begin position="772"/>
        <end position="802"/>
    </location>
</feature>
<accession>A0A9P7UZG6</accession>
<evidence type="ECO:0000259" key="6">
    <source>
        <dbReference type="Pfam" id="PF13476"/>
    </source>
</evidence>
<feature type="region of interest" description="Disordered" evidence="5">
    <location>
        <begin position="1"/>
        <end position="105"/>
    </location>
</feature>
<dbReference type="PANTHER" id="PTHR45916">
    <property type="entry name" value="STRUCTURAL MAINTENANCE OF CHROMOSOMES PROTEIN 5"/>
    <property type="match status" value="1"/>
</dbReference>
<feature type="compositionally biased region" description="Basic and acidic residues" evidence="5">
    <location>
        <begin position="90"/>
        <end position="105"/>
    </location>
</feature>
<dbReference type="SUPFAM" id="SSF52540">
    <property type="entry name" value="P-loop containing nucleoside triphosphate hydrolases"/>
    <property type="match status" value="2"/>
</dbReference>
<dbReference type="GO" id="GO:0000724">
    <property type="term" value="P:double-strand break repair via homologous recombination"/>
    <property type="evidence" value="ECO:0007669"/>
    <property type="project" value="TreeGrafter"/>
</dbReference>
<dbReference type="GO" id="GO:0016887">
    <property type="term" value="F:ATP hydrolysis activity"/>
    <property type="evidence" value="ECO:0007669"/>
    <property type="project" value="InterPro"/>
</dbReference>
<dbReference type="GO" id="GO:0003697">
    <property type="term" value="F:single-stranded DNA binding"/>
    <property type="evidence" value="ECO:0007669"/>
    <property type="project" value="TreeGrafter"/>
</dbReference>
<protein>
    <recommendedName>
        <fullName evidence="2">Structural maintenance of chromosomes protein 5</fullName>
    </recommendedName>
</protein>
<proteinExistence type="inferred from homology"/>
<evidence type="ECO:0000256" key="5">
    <source>
        <dbReference type="SAM" id="MobiDB-lite"/>
    </source>
</evidence>
<dbReference type="GO" id="GO:0005634">
    <property type="term" value="C:nucleus"/>
    <property type="evidence" value="ECO:0007669"/>
    <property type="project" value="TreeGrafter"/>
</dbReference>
<dbReference type="PANTHER" id="PTHR45916:SF1">
    <property type="entry name" value="STRUCTURAL MAINTENANCE OF CHROMOSOMES PROTEIN 5"/>
    <property type="match status" value="1"/>
</dbReference>
<feature type="coiled-coil region" evidence="4">
    <location>
        <begin position="417"/>
        <end position="488"/>
    </location>
</feature>
<name>A0A9P7UZG6_9AGAR</name>
<feature type="compositionally biased region" description="Basic and acidic residues" evidence="5">
    <location>
        <begin position="13"/>
        <end position="23"/>
    </location>
</feature>
<keyword evidence="8" id="KW-1185">Reference proteome</keyword>